<gene>
    <name evidence="3" type="primary">6042147</name>
    <name evidence="2" type="ORF">CpipJ_CPIJ009855</name>
</gene>
<feature type="domain" description="MCM OB" evidence="1">
    <location>
        <begin position="153"/>
        <end position="190"/>
    </location>
</feature>
<evidence type="ECO:0000259" key="1">
    <source>
        <dbReference type="Pfam" id="PF17207"/>
    </source>
</evidence>
<dbReference type="AlphaFoldDB" id="B0WRG1"/>
<accession>B0WRG1</accession>
<proteinExistence type="predicted"/>
<dbReference type="Gene3D" id="2.40.50.140">
    <property type="entry name" value="Nucleic acid-binding proteins"/>
    <property type="match status" value="1"/>
</dbReference>
<dbReference type="EMBL" id="DS232055">
    <property type="protein sequence ID" value="EDS33354.1"/>
    <property type="molecule type" value="Genomic_DNA"/>
</dbReference>
<dbReference type="InParanoid" id="B0WRG1"/>
<dbReference type="eggNOG" id="KOG0482">
    <property type="taxonomic scope" value="Eukaryota"/>
</dbReference>
<organism>
    <name type="scientific">Culex quinquefasciatus</name>
    <name type="common">Southern house mosquito</name>
    <name type="synonym">Culex pungens</name>
    <dbReference type="NCBI Taxonomy" id="7176"/>
    <lineage>
        <taxon>Eukaryota</taxon>
        <taxon>Metazoa</taxon>
        <taxon>Ecdysozoa</taxon>
        <taxon>Arthropoda</taxon>
        <taxon>Hexapoda</taxon>
        <taxon>Insecta</taxon>
        <taxon>Pterygota</taxon>
        <taxon>Neoptera</taxon>
        <taxon>Endopterygota</taxon>
        <taxon>Diptera</taxon>
        <taxon>Nematocera</taxon>
        <taxon>Culicoidea</taxon>
        <taxon>Culicidae</taxon>
        <taxon>Culicinae</taxon>
        <taxon>Culicini</taxon>
        <taxon>Culex</taxon>
        <taxon>Culex</taxon>
    </lineage>
</organism>
<dbReference type="Proteomes" id="UP000002320">
    <property type="component" value="Unassembled WGS sequence"/>
</dbReference>
<dbReference type="InterPro" id="IPR033762">
    <property type="entry name" value="MCM_OB"/>
</dbReference>
<dbReference type="STRING" id="7176.B0WRG1"/>
<dbReference type="VEuPathDB" id="VectorBase:CPIJ009855"/>
<reference evidence="3" key="2">
    <citation type="submission" date="2020-05" db="UniProtKB">
        <authorList>
            <consortium name="EnsemblMetazoa"/>
        </authorList>
    </citation>
    <scope>IDENTIFICATION</scope>
    <source>
        <strain evidence="3">JHB</strain>
    </source>
</reference>
<name>B0WRG1_CULQU</name>
<dbReference type="Pfam" id="PF17207">
    <property type="entry name" value="MCM_OB"/>
    <property type="match status" value="1"/>
</dbReference>
<dbReference type="InterPro" id="IPR012340">
    <property type="entry name" value="NA-bd_OB-fold"/>
</dbReference>
<dbReference type="VEuPathDB" id="VectorBase:CQUJHB004733"/>
<dbReference type="EnsemblMetazoa" id="CPIJ009855-RA">
    <property type="protein sequence ID" value="CPIJ009855-PA"/>
    <property type="gene ID" value="CPIJ009855"/>
</dbReference>
<keyword evidence="4" id="KW-1185">Reference proteome</keyword>
<dbReference type="KEGG" id="cqu:CpipJ_CPIJ009855"/>
<protein>
    <submittedName>
        <fullName evidence="2 3">DNA replication licensing factor MCM7</fullName>
    </submittedName>
</protein>
<reference evidence="2" key="1">
    <citation type="submission" date="2007-03" db="EMBL/GenBank/DDBJ databases">
        <title>Annotation of Culex pipiens quinquefasciatus.</title>
        <authorList>
            <consortium name="The Broad Institute Genome Sequencing Platform"/>
            <person name="Atkinson P.W."/>
            <person name="Hemingway J."/>
            <person name="Christensen B.M."/>
            <person name="Higgs S."/>
            <person name="Kodira C."/>
            <person name="Hannick L."/>
            <person name="Megy K."/>
            <person name="O'Leary S."/>
            <person name="Pearson M."/>
            <person name="Haas B.J."/>
            <person name="Mauceli E."/>
            <person name="Wortman J.R."/>
            <person name="Lee N.H."/>
            <person name="Guigo R."/>
            <person name="Stanke M."/>
            <person name="Alvarado L."/>
            <person name="Amedeo P."/>
            <person name="Antoine C.H."/>
            <person name="Arensburger P."/>
            <person name="Bidwell S.L."/>
            <person name="Crawford M."/>
            <person name="Camaro F."/>
            <person name="Devon K."/>
            <person name="Engels R."/>
            <person name="Hammond M."/>
            <person name="Howarth C."/>
            <person name="Koehrsen M."/>
            <person name="Lawson D."/>
            <person name="Montgomery P."/>
            <person name="Nene V."/>
            <person name="Nusbaum C."/>
            <person name="Puiu D."/>
            <person name="Romero-Severson J."/>
            <person name="Severson D.W."/>
            <person name="Shumway M."/>
            <person name="Sisk P."/>
            <person name="Stolte C."/>
            <person name="Zeng Q."/>
            <person name="Eisenstadt E."/>
            <person name="Fraser-Liggett C."/>
            <person name="Strausberg R."/>
            <person name="Galagan J."/>
            <person name="Birren B."/>
            <person name="Collins F.H."/>
        </authorList>
    </citation>
    <scope>NUCLEOTIDE SEQUENCE [LARGE SCALE GENOMIC DNA]</scope>
    <source>
        <strain evidence="2">JHB</strain>
    </source>
</reference>
<dbReference type="SUPFAM" id="SSF50249">
    <property type="entry name" value="Nucleic acid-binding proteins"/>
    <property type="match status" value="1"/>
</dbReference>
<dbReference type="Gene3D" id="2.20.28.10">
    <property type="match status" value="1"/>
</dbReference>
<evidence type="ECO:0000313" key="2">
    <source>
        <dbReference type="EMBL" id="EDS33354.1"/>
    </source>
</evidence>
<evidence type="ECO:0000313" key="3">
    <source>
        <dbReference type="EnsemblMetazoa" id="CPIJ009855-PA"/>
    </source>
</evidence>
<evidence type="ECO:0000313" key="4">
    <source>
        <dbReference type="Proteomes" id="UP000002320"/>
    </source>
</evidence>
<sequence>MDVFERVRVNSFPVLNNLGELCSFKRIRYDRHYQIQSSGGGRKIPGTNNTIYIVSALDCGSSKRNAEETAVAEVCLKVNKFGEVPPPRLWDLETVTGESAGSDGEVEMTRLGWQCNRQGTDRGRGIRTSRMMLGTRFRPNWSNAPSVSQAFSTREVKADCIGKLVTVRGIVTLCTKVKPMMTVATYTCDRLTPEIYGHLDVKKVQLFLLVGLSMPERHETSTSA</sequence>
<dbReference type="HOGENOM" id="CLU_1236134_0_0_1"/>